<evidence type="ECO:0000313" key="2">
    <source>
        <dbReference type="EMBL" id="GAB0055789.1"/>
    </source>
</evidence>
<reference evidence="2 3" key="2">
    <citation type="submission" date="2024-09" db="EMBL/GenBank/DDBJ databases">
        <title>Draft genome sequence of Candidatus Magnetaquicoccaceae bacterium FCR-1.</title>
        <authorList>
            <person name="Shimoshige H."/>
            <person name="Shimamura S."/>
            <person name="Taoka A."/>
            <person name="Kobayashi H."/>
            <person name="Maekawa T."/>
        </authorList>
    </citation>
    <scope>NUCLEOTIDE SEQUENCE [LARGE SCALE GENOMIC DNA]</scope>
    <source>
        <strain evidence="2 3">FCR-1</strain>
    </source>
</reference>
<feature type="region of interest" description="Disordered" evidence="1">
    <location>
        <begin position="1"/>
        <end position="25"/>
    </location>
</feature>
<keyword evidence="3" id="KW-1185">Reference proteome</keyword>
<organism evidence="2 3">
    <name type="scientific">Candidatus Magnetaquiglobus chichijimensis</name>
    <dbReference type="NCBI Taxonomy" id="3141448"/>
    <lineage>
        <taxon>Bacteria</taxon>
        <taxon>Pseudomonadati</taxon>
        <taxon>Pseudomonadota</taxon>
        <taxon>Magnetococcia</taxon>
        <taxon>Magnetococcales</taxon>
        <taxon>Candidatus Magnetaquicoccaceae</taxon>
        <taxon>Candidatus Magnetaquiglobus</taxon>
    </lineage>
</organism>
<protein>
    <submittedName>
        <fullName evidence="2">Uncharacterized protein</fullName>
    </submittedName>
</protein>
<proteinExistence type="predicted"/>
<name>A0ABQ0C4H5_9PROT</name>
<sequence>MRQMAHVVASGERSQLPDLGSTAPTNRVTGAVLMHACTPGYR</sequence>
<evidence type="ECO:0000313" key="3">
    <source>
        <dbReference type="Proteomes" id="UP001628193"/>
    </source>
</evidence>
<evidence type="ECO:0000256" key="1">
    <source>
        <dbReference type="SAM" id="MobiDB-lite"/>
    </source>
</evidence>
<gene>
    <name evidence="2" type="ORF">SIID45300_00085</name>
</gene>
<accession>A0ABQ0C4H5</accession>
<dbReference type="Proteomes" id="UP001628193">
    <property type="component" value="Unassembled WGS sequence"/>
</dbReference>
<reference evidence="2 3" key="1">
    <citation type="submission" date="2024-05" db="EMBL/GenBank/DDBJ databases">
        <authorList>
            <consortium name="Candidatus Magnetaquicoccaceae bacterium FCR-1 genome sequencing consortium"/>
            <person name="Shimoshige H."/>
            <person name="Shimamura S."/>
            <person name="Taoka A."/>
            <person name="Kobayashi H."/>
            <person name="Maekawa T."/>
        </authorList>
    </citation>
    <scope>NUCLEOTIDE SEQUENCE [LARGE SCALE GENOMIC DNA]</scope>
    <source>
        <strain evidence="2 3">FCR-1</strain>
    </source>
</reference>
<comment type="caution">
    <text evidence="2">The sequence shown here is derived from an EMBL/GenBank/DDBJ whole genome shotgun (WGS) entry which is preliminary data.</text>
</comment>
<dbReference type="EMBL" id="BAAFGK010000001">
    <property type="protein sequence ID" value="GAB0055789.1"/>
    <property type="molecule type" value="Genomic_DNA"/>
</dbReference>